<dbReference type="PROSITE" id="PS51410">
    <property type="entry name" value="BH4_AAA_HYDROXYL_2"/>
    <property type="match status" value="1"/>
</dbReference>
<sequence>MEKVIFASEMVGAVKRPRAWPSFRAYGSEIRSSA</sequence>
<evidence type="ECO:0000313" key="2">
    <source>
        <dbReference type="EMBL" id="VDD35296.1"/>
    </source>
</evidence>
<dbReference type="InterPro" id="IPR019774">
    <property type="entry name" value="Aromatic-AA_hydroxylase_C"/>
</dbReference>
<name>A0A3P6ECC2_BRAOL</name>
<protein>
    <recommendedName>
        <fullName evidence="1">Biopterin-dependent aromatic amino acid hydroxylase family profile domain-containing protein</fullName>
    </recommendedName>
</protein>
<dbReference type="GO" id="GO:0016714">
    <property type="term" value="F:oxidoreductase activity, acting on paired donors, with incorporation or reduction of molecular oxygen, reduced pteridine as one donor, and incorporation of one atom of oxygen"/>
    <property type="evidence" value="ECO:0007669"/>
    <property type="project" value="InterPro"/>
</dbReference>
<organism evidence="2">
    <name type="scientific">Brassica oleracea</name>
    <name type="common">Wild cabbage</name>
    <dbReference type="NCBI Taxonomy" id="3712"/>
    <lineage>
        <taxon>Eukaryota</taxon>
        <taxon>Viridiplantae</taxon>
        <taxon>Streptophyta</taxon>
        <taxon>Embryophyta</taxon>
        <taxon>Tracheophyta</taxon>
        <taxon>Spermatophyta</taxon>
        <taxon>Magnoliopsida</taxon>
        <taxon>eudicotyledons</taxon>
        <taxon>Gunneridae</taxon>
        <taxon>Pentapetalae</taxon>
        <taxon>rosids</taxon>
        <taxon>malvids</taxon>
        <taxon>Brassicales</taxon>
        <taxon>Brassicaceae</taxon>
        <taxon>Brassiceae</taxon>
        <taxon>Brassica</taxon>
    </lineage>
</organism>
<gene>
    <name evidence="2" type="ORF">BOLC7T40856H</name>
</gene>
<proteinExistence type="predicted"/>
<dbReference type="EMBL" id="LR031876">
    <property type="protein sequence ID" value="VDD35296.1"/>
    <property type="molecule type" value="Genomic_DNA"/>
</dbReference>
<evidence type="ECO:0000259" key="1">
    <source>
        <dbReference type="PROSITE" id="PS51410"/>
    </source>
</evidence>
<accession>A0A3P6ECC2</accession>
<dbReference type="AlphaFoldDB" id="A0A3P6ECC2"/>
<reference evidence="2" key="1">
    <citation type="submission" date="2018-11" db="EMBL/GenBank/DDBJ databases">
        <authorList>
            <consortium name="Genoscope - CEA"/>
            <person name="William W."/>
        </authorList>
    </citation>
    <scope>NUCLEOTIDE SEQUENCE</scope>
</reference>
<feature type="domain" description="Biopterin-dependent aromatic amino acid hydroxylase family profile" evidence="1">
    <location>
        <begin position="1"/>
        <end position="34"/>
    </location>
</feature>